<dbReference type="Proteomes" id="UP000485058">
    <property type="component" value="Unassembled WGS sequence"/>
</dbReference>
<proteinExistence type="predicted"/>
<accession>A0A699Z121</accession>
<feature type="region of interest" description="Disordered" evidence="1">
    <location>
        <begin position="77"/>
        <end position="97"/>
    </location>
</feature>
<evidence type="ECO:0000313" key="3">
    <source>
        <dbReference type="Proteomes" id="UP000485058"/>
    </source>
</evidence>
<feature type="region of interest" description="Disordered" evidence="1">
    <location>
        <begin position="174"/>
        <end position="244"/>
    </location>
</feature>
<keyword evidence="3" id="KW-1185">Reference proteome</keyword>
<feature type="compositionally biased region" description="Low complexity" evidence="1">
    <location>
        <begin position="179"/>
        <end position="192"/>
    </location>
</feature>
<protein>
    <submittedName>
        <fullName evidence="2">Hflx-type G domain-containing protein</fullName>
    </submittedName>
</protein>
<gene>
    <name evidence="2" type="ORF">HaLaN_11405</name>
</gene>
<comment type="caution">
    <text evidence="2">The sequence shown here is derived from an EMBL/GenBank/DDBJ whole genome shotgun (WGS) entry which is preliminary data.</text>
</comment>
<organism evidence="2 3">
    <name type="scientific">Haematococcus lacustris</name>
    <name type="common">Green alga</name>
    <name type="synonym">Haematococcus pluvialis</name>
    <dbReference type="NCBI Taxonomy" id="44745"/>
    <lineage>
        <taxon>Eukaryota</taxon>
        <taxon>Viridiplantae</taxon>
        <taxon>Chlorophyta</taxon>
        <taxon>core chlorophytes</taxon>
        <taxon>Chlorophyceae</taxon>
        <taxon>CS clade</taxon>
        <taxon>Chlamydomonadales</taxon>
        <taxon>Haematococcaceae</taxon>
        <taxon>Haematococcus</taxon>
    </lineage>
</organism>
<dbReference type="AlphaFoldDB" id="A0A699Z121"/>
<reference evidence="2 3" key="1">
    <citation type="submission" date="2020-02" db="EMBL/GenBank/DDBJ databases">
        <title>Draft genome sequence of Haematococcus lacustris strain NIES-144.</title>
        <authorList>
            <person name="Morimoto D."/>
            <person name="Nakagawa S."/>
            <person name="Yoshida T."/>
            <person name="Sawayama S."/>
        </authorList>
    </citation>
    <scope>NUCLEOTIDE SEQUENCE [LARGE SCALE GENOMIC DNA]</scope>
    <source>
        <strain evidence="2 3">NIES-144</strain>
    </source>
</reference>
<feature type="compositionally biased region" description="Polar residues" evidence="1">
    <location>
        <begin position="297"/>
        <end position="306"/>
    </location>
</feature>
<evidence type="ECO:0000256" key="1">
    <source>
        <dbReference type="SAM" id="MobiDB-lite"/>
    </source>
</evidence>
<sequence>MCGNALGAPVANDRHWQVMRMFPRGLTEFWGVDFSAIKPVKRGHFTEVLLDGLRGGQPIVRGLPHLAQSFLAQSQAQLASTATDRQERQPWGPADNGAAARVAPVALACAARDVLLPKPAASEQPDHSTPEALLEFLESVARTEDMRGKLQLLRSNLLQVSPVTSWPTFYANRGGAGRGSARQQAPRSSQAATLAAASEPRPSTPPPAKRTKAEQAAEPNKGKGKAQGKAAKAKPAPQPGRWLDRDCNAALNMQRIGESRWRPLELCYWKEQGALPAKGKEYPGLGYERLRDKPPSAQKQQPAGAQ</sequence>
<evidence type="ECO:0000313" key="2">
    <source>
        <dbReference type="EMBL" id="GFH15215.1"/>
    </source>
</evidence>
<feature type="region of interest" description="Disordered" evidence="1">
    <location>
        <begin position="277"/>
        <end position="306"/>
    </location>
</feature>
<name>A0A699Z121_HAELA</name>
<dbReference type="EMBL" id="BLLF01000821">
    <property type="protein sequence ID" value="GFH15215.1"/>
    <property type="molecule type" value="Genomic_DNA"/>
</dbReference>